<evidence type="ECO:0000313" key="2">
    <source>
        <dbReference type="Proteomes" id="UP000048908"/>
    </source>
</evidence>
<name>A0A0M6XPP7_9RHOB</name>
<reference evidence="1 2" key="1">
    <citation type="submission" date="2015-07" db="EMBL/GenBank/DDBJ databases">
        <authorList>
            <person name="Noorani M."/>
        </authorList>
    </citation>
    <scope>NUCLEOTIDE SEQUENCE [LARGE SCALE GENOMIC DNA]</scope>
    <source>
        <strain evidence="1 2">CECT 5088</strain>
    </source>
</reference>
<dbReference type="EMBL" id="CXPG01000019">
    <property type="protein sequence ID" value="CTQ33146.1"/>
    <property type="molecule type" value="Genomic_DNA"/>
</dbReference>
<proteinExistence type="predicted"/>
<dbReference type="AlphaFoldDB" id="A0A0M6XPP7"/>
<evidence type="ECO:0000313" key="1">
    <source>
        <dbReference type="EMBL" id="CTQ33146.1"/>
    </source>
</evidence>
<sequence length="175" mass="19634">MPKLTTSPEGVRDNIDCYWETAHDHPDLIKDAARVKKWKAYRSNEGEWRFGPSRFVGYKAMTADKYVERKESADGGLNGTETEAHLRKWTENVPHGSRLHHQLLDALTEFLAEADLKVGKGASFSLLTVEGAADDLDVLNPTQDDAEVDALVTLSKRLSGAQMQKLTRRLEALRQ</sequence>
<protein>
    <submittedName>
        <fullName evidence="1">Uncharacterized protein</fullName>
    </submittedName>
</protein>
<accession>A0A0M6XPP7</accession>
<keyword evidence="2" id="KW-1185">Reference proteome</keyword>
<dbReference type="RefSeq" id="WP_055682593.1">
    <property type="nucleotide sequence ID" value="NZ_CXPG01000019.1"/>
</dbReference>
<organism evidence="1 2">
    <name type="scientific">Jannaschia rubra</name>
    <dbReference type="NCBI Taxonomy" id="282197"/>
    <lineage>
        <taxon>Bacteria</taxon>
        <taxon>Pseudomonadati</taxon>
        <taxon>Pseudomonadota</taxon>
        <taxon>Alphaproteobacteria</taxon>
        <taxon>Rhodobacterales</taxon>
        <taxon>Roseobacteraceae</taxon>
        <taxon>Jannaschia</taxon>
    </lineage>
</organism>
<gene>
    <name evidence="1" type="ORF">JAN5088_01926</name>
</gene>
<dbReference type="Proteomes" id="UP000048908">
    <property type="component" value="Unassembled WGS sequence"/>
</dbReference>
<dbReference type="OrthoDB" id="9811869at2"/>